<keyword evidence="9 20" id="KW-0235">DNA replication</keyword>
<name>A0A889INC3_9CAUD</name>
<keyword evidence="13" id="KW-0378">Hydrolase</keyword>
<dbReference type="PANTHER" id="PTHR33568">
    <property type="entry name" value="DNA POLYMERASE"/>
    <property type="match status" value="1"/>
</dbReference>
<dbReference type="SMART" id="SM00486">
    <property type="entry name" value="POLBc"/>
    <property type="match status" value="1"/>
</dbReference>
<evidence type="ECO:0000259" key="21">
    <source>
        <dbReference type="Pfam" id="PF03175"/>
    </source>
</evidence>
<keyword evidence="16 20" id="KW-0239">DNA-directed DNA polymerase</keyword>
<dbReference type="PANTHER" id="PTHR33568:SF3">
    <property type="entry name" value="DNA-DIRECTED DNA POLYMERASE"/>
    <property type="match status" value="1"/>
</dbReference>
<keyword evidence="18 20" id="KW-0238">DNA-binding</keyword>
<evidence type="ECO:0000256" key="8">
    <source>
        <dbReference type="ARBA" id="ARBA00022695"/>
    </source>
</evidence>
<dbReference type="InterPro" id="IPR014416">
    <property type="entry name" value="DNA-dir_DNA_polB_phi29_vir"/>
</dbReference>
<evidence type="ECO:0000256" key="12">
    <source>
        <dbReference type="ARBA" id="ARBA00022741"/>
    </source>
</evidence>
<organism evidence="22 23">
    <name type="scientific">Bacillus phage BSTP6</name>
    <dbReference type="NCBI Taxonomy" id="2801531"/>
    <lineage>
        <taxon>Viruses</taxon>
        <taxon>Duplodnaviria</taxon>
        <taxon>Heunggongvirae</taxon>
        <taxon>Uroviricota</taxon>
        <taxon>Caudoviricetes</taxon>
        <taxon>Salasmaviridae</taxon>
        <taxon>Picovirinae</taxon>
        <taxon>Salasvirus</taxon>
        <taxon>Salasvirus phi29</taxon>
    </lineage>
</organism>
<dbReference type="GO" id="GO:0006260">
    <property type="term" value="P:DNA replication"/>
    <property type="evidence" value="ECO:0007669"/>
    <property type="project" value="UniProtKB-KW"/>
</dbReference>
<gene>
    <name evidence="22" type="ORF">BSTP6_007</name>
</gene>
<dbReference type="InterPro" id="IPR036397">
    <property type="entry name" value="RNaseH_sf"/>
</dbReference>
<keyword evidence="15" id="KW-0460">Magnesium</keyword>
<evidence type="ECO:0000256" key="17">
    <source>
        <dbReference type="ARBA" id="ARBA00023109"/>
    </source>
</evidence>
<evidence type="ECO:0000313" key="22">
    <source>
        <dbReference type="EMBL" id="QRD99831.1"/>
    </source>
</evidence>
<keyword evidence="6" id="KW-0244">Early protein</keyword>
<dbReference type="EMBL" id="MW354670">
    <property type="protein sequence ID" value="QRD99831.1"/>
    <property type="molecule type" value="Genomic_DNA"/>
</dbReference>
<dbReference type="GO" id="GO:0046872">
    <property type="term" value="F:metal ion binding"/>
    <property type="evidence" value="ECO:0007669"/>
    <property type="project" value="UniProtKB-KW"/>
</dbReference>
<dbReference type="PRINTS" id="PR00106">
    <property type="entry name" value="DNAPOLB"/>
</dbReference>
<accession>A0A889INC3</accession>
<comment type="subunit">
    <text evidence="3">Interacts with the primer terminal protein; this interaction allows the initiation of TP-primed DNA replication at both viral DNA ends. Interacts with DNA.</text>
</comment>
<sequence length="575" mass="66685">MKHMPRKMYSCDFETTTKVEDCRVWAYGYMNIENHSEYKIGNSLDEFMAWVLKVQADLYFHNLKFDGAFIINWLERNGFKWSADGLPNTYNTIISRMGQWYMIDICLGYKGKRKIHTVIYDSLKKLPFPVKKIAKDFKLTVLKGDIDYHKERPVGYKITPEEYAYIKNDIQIIAEALLIQFKQGLDRMTAGSDSLKGFKDIITTKKFKKVFPTLSLGLDKEVRYAYRGGFTWLNDRFKEKEIGEGMVFDVNSLYPAQMYSRLLPYGEPIVFEGKYVWDEDYPLHIQHIRCEFELKEGYIPTIQIKRSRFYKGNEYLKSSGGEIADLWVSNVDLELMKEHYDLYNVEYISGLKFKATTGLFKDFIDKWTYIKTTSEGAIKQLAKLMLNSLYGKFASNPDVTGKVPYLKENGALGFRLGEEETKDPVYTPMGVFITAWARYTTITAAQACYDRIIYCDTDSIHLTGTEIPDVIKDIVDPKKLGYWAHESTFKRAKYLRQKTYIQDIYMKEVDGKLVEGSPDDYTDIKFSVKCAGMTDKIKKEVTFDNFKVGFSRKMKPKPVQVPGGVVLVDDTFTIK</sequence>
<feature type="domain" description="DNA-directed DNA polymerase family B mitochondria/virus" evidence="21">
    <location>
        <begin position="53"/>
        <end position="476"/>
    </location>
</feature>
<dbReference type="Gene3D" id="4.10.80.20">
    <property type="entry name" value="DNA polymerase, domain 5"/>
    <property type="match status" value="1"/>
</dbReference>
<dbReference type="GO" id="GO:0003677">
    <property type="term" value="F:DNA binding"/>
    <property type="evidence" value="ECO:0007669"/>
    <property type="project" value="UniProtKB-KW"/>
</dbReference>
<dbReference type="GO" id="GO:0003887">
    <property type="term" value="F:DNA-directed DNA polymerase activity"/>
    <property type="evidence" value="ECO:0007669"/>
    <property type="project" value="UniProtKB-KW"/>
</dbReference>
<reference evidence="22" key="1">
    <citation type="submission" date="2020-12" db="EMBL/GenBank/DDBJ databases">
        <title>Complete genome sequence of Bacillus phage BSTP6.</title>
        <authorList>
            <person name="Abraha H.B."/>
            <person name="Kim K.-P."/>
        </authorList>
    </citation>
    <scope>NUCLEOTIDE SEQUENCE</scope>
</reference>
<evidence type="ECO:0000256" key="2">
    <source>
        <dbReference type="ARBA" id="ARBA00005755"/>
    </source>
</evidence>
<evidence type="ECO:0000256" key="9">
    <source>
        <dbReference type="ARBA" id="ARBA00022705"/>
    </source>
</evidence>
<keyword evidence="17" id="KW-1194">Viral DNA replication</keyword>
<dbReference type="InterPro" id="IPR004868">
    <property type="entry name" value="DNA-dir_DNA_pol_B_mt/vir"/>
</dbReference>
<evidence type="ECO:0000256" key="11">
    <source>
        <dbReference type="ARBA" id="ARBA00022723"/>
    </source>
</evidence>
<evidence type="ECO:0000256" key="20">
    <source>
        <dbReference type="RuleBase" id="RU000442"/>
    </source>
</evidence>
<dbReference type="SUPFAM" id="SSF56672">
    <property type="entry name" value="DNA/RNA polymerases"/>
    <property type="match status" value="1"/>
</dbReference>
<keyword evidence="7 20" id="KW-0808">Transferase</keyword>
<evidence type="ECO:0000256" key="4">
    <source>
        <dbReference type="ARBA" id="ARBA00012417"/>
    </source>
</evidence>
<dbReference type="InterPro" id="IPR023211">
    <property type="entry name" value="DNA_pol_palm_dom_sf"/>
</dbReference>
<comment type="catalytic activity">
    <reaction evidence="19 20">
        <text>DNA(n) + a 2'-deoxyribonucleoside 5'-triphosphate = DNA(n+1) + diphosphate</text>
        <dbReference type="Rhea" id="RHEA:22508"/>
        <dbReference type="Rhea" id="RHEA-COMP:17339"/>
        <dbReference type="Rhea" id="RHEA-COMP:17340"/>
        <dbReference type="ChEBI" id="CHEBI:33019"/>
        <dbReference type="ChEBI" id="CHEBI:61560"/>
        <dbReference type="ChEBI" id="CHEBI:173112"/>
        <dbReference type="EC" id="2.7.7.7"/>
    </reaction>
</comment>
<evidence type="ECO:0000256" key="18">
    <source>
        <dbReference type="ARBA" id="ARBA00023125"/>
    </source>
</evidence>
<keyword evidence="14" id="KW-0269">Exonuclease</keyword>
<dbReference type="PROSITE" id="PS00116">
    <property type="entry name" value="DNA_POLYMERASE_B"/>
    <property type="match status" value="1"/>
</dbReference>
<comment type="cofactor">
    <cofactor evidence="1">
        <name>Mg(2+)</name>
        <dbReference type="ChEBI" id="CHEBI:18420"/>
    </cofactor>
</comment>
<dbReference type="GO" id="GO:0000166">
    <property type="term" value="F:nucleotide binding"/>
    <property type="evidence" value="ECO:0007669"/>
    <property type="project" value="UniProtKB-KW"/>
</dbReference>
<dbReference type="GO" id="GO:0004527">
    <property type="term" value="F:exonuclease activity"/>
    <property type="evidence" value="ECO:0007669"/>
    <property type="project" value="UniProtKB-KW"/>
</dbReference>
<evidence type="ECO:0000313" key="23">
    <source>
        <dbReference type="Proteomes" id="UP000623632"/>
    </source>
</evidence>
<proteinExistence type="inferred from homology"/>
<keyword evidence="8 20" id="KW-0548">Nucleotidyltransferase</keyword>
<dbReference type="SUPFAM" id="SSF53098">
    <property type="entry name" value="Ribonuclease H-like"/>
    <property type="match status" value="1"/>
</dbReference>
<dbReference type="Gene3D" id="3.90.1600.10">
    <property type="entry name" value="Palm domain of DNA polymerase"/>
    <property type="match status" value="1"/>
</dbReference>
<evidence type="ECO:0000256" key="14">
    <source>
        <dbReference type="ARBA" id="ARBA00022839"/>
    </source>
</evidence>
<comment type="similarity">
    <text evidence="2 20">Belongs to the DNA polymerase type-B family.</text>
</comment>
<dbReference type="InterPro" id="IPR006172">
    <property type="entry name" value="DNA-dir_DNA_pol_B"/>
</dbReference>
<keyword evidence="11" id="KW-0479">Metal-binding</keyword>
<evidence type="ECO:0000256" key="7">
    <source>
        <dbReference type="ARBA" id="ARBA00022679"/>
    </source>
</evidence>
<evidence type="ECO:0000256" key="19">
    <source>
        <dbReference type="ARBA" id="ARBA00049244"/>
    </source>
</evidence>
<evidence type="ECO:0000256" key="6">
    <source>
        <dbReference type="ARBA" id="ARBA00022518"/>
    </source>
</evidence>
<dbReference type="GO" id="GO:0001882">
    <property type="term" value="F:nucleoside binding"/>
    <property type="evidence" value="ECO:0007669"/>
    <property type="project" value="InterPro"/>
</dbReference>
<evidence type="ECO:0000256" key="1">
    <source>
        <dbReference type="ARBA" id="ARBA00001946"/>
    </source>
</evidence>
<dbReference type="GO" id="GO:0039693">
    <property type="term" value="P:viral DNA genome replication"/>
    <property type="evidence" value="ECO:0007669"/>
    <property type="project" value="UniProtKB-KW"/>
</dbReference>
<evidence type="ECO:0000256" key="16">
    <source>
        <dbReference type="ARBA" id="ARBA00022932"/>
    </source>
</evidence>
<evidence type="ECO:0000256" key="3">
    <source>
        <dbReference type="ARBA" id="ARBA00011678"/>
    </source>
</evidence>
<keyword evidence="12" id="KW-0547">Nucleotide-binding</keyword>
<evidence type="ECO:0000256" key="5">
    <source>
        <dbReference type="ARBA" id="ARBA00015749"/>
    </source>
</evidence>
<dbReference type="InterPro" id="IPR017964">
    <property type="entry name" value="DNA-dir_DNA_pol_B_CS"/>
</dbReference>
<dbReference type="InterPro" id="IPR043502">
    <property type="entry name" value="DNA/RNA_pol_sf"/>
</dbReference>
<dbReference type="Gene3D" id="3.30.420.10">
    <property type="entry name" value="Ribonuclease H-like superfamily/Ribonuclease H"/>
    <property type="match status" value="1"/>
</dbReference>
<evidence type="ECO:0000256" key="15">
    <source>
        <dbReference type="ARBA" id="ARBA00022842"/>
    </source>
</evidence>
<dbReference type="Pfam" id="PF03175">
    <property type="entry name" value="DNA_pol_B_2"/>
    <property type="match status" value="1"/>
</dbReference>
<dbReference type="Gene3D" id="1.10.287.690">
    <property type="entry name" value="Helix hairpin bin"/>
    <property type="match status" value="1"/>
</dbReference>
<evidence type="ECO:0000256" key="13">
    <source>
        <dbReference type="ARBA" id="ARBA00022801"/>
    </source>
</evidence>
<dbReference type="Gene3D" id="4.10.80.30">
    <property type="entry name" value="DNA polymerase, domain 6"/>
    <property type="match status" value="1"/>
</dbReference>
<dbReference type="Proteomes" id="UP000623632">
    <property type="component" value="Segment"/>
</dbReference>
<dbReference type="Gene3D" id="3.30.1770.10">
    <property type="entry name" value="TPR 1 domain of DNA polymerase"/>
    <property type="match status" value="1"/>
</dbReference>
<evidence type="ECO:0000256" key="10">
    <source>
        <dbReference type="ARBA" id="ARBA00022722"/>
    </source>
</evidence>
<dbReference type="InterPro" id="IPR012337">
    <property type="entry name" value="RNaseH-like_sf"/>
</dbReference>
<keyword evidence="10" id="KW-0540">Nuclease</keyword>
<dbReference type="PIRSF" id="PIRSF004178">
    <property type="entry name" value="Dpol_Bac_phage"/>
    <property type="match status" value="1"/>
</dbReference>
<dbReference type="EC" id="2.7.7.7" evidence="4 20"/>
<protein>
    <recommendedName>
        <fullName evidence="5 20">DNA polymerase</fullName>
        <ecNumber evidence="4 20">2.7.7.7</ecNumber>
    </recommendedName>
</protein>